<keyword evidence="2" id="KW-1185">Reference proteome</keyword>
<protein>
    <submittedName>
        <fullName evidence="1">Uncharacterized protein</fullName>
    </submittedName>
</protein>
<evidence type="ECO:0000313" key="1">
    <source>
        <dbReference type="EMBL" id="TWU04155.1"/>
    </source>
</evidence>
<dbReference type="Proteomes" id="UP000320735">
    <property type="component" value="Unassembled WGS sequence"/>
</dbReference>
<sequence>MLQVLWRGHYFPFGSAQIALKGKLSWRAALASSWSTREFVIGYR</sequence>
<evidence type="ECO:0000313" key="2">
    <source>
        <dbReference type="Proteomes" id="UP000320735"/>
    </source>
</evidence>
<comment type="caution">
    <text evidence="1">The sequence shown here is derived from an EMBL/GenBank/DDBJ whole genome shotgun (WGS) entry which is preliminary data.</text>
</comment>
<accession>A0A5C6AVU8</accession>
<reference evidence="1 2" key="1">
    <citation type="submission" date="2019-02" db="EMBL/GenBank/DDBJ databases">
        <title>Deep-cultivation of Planctomycetes and their phenomic and genomic characterization uncovers novel biology.</title>
        <authorList>
            <person name="Wiegand S."/>
            <person name="Jogler M."/>
            <person name="Boedeker C."/>
            <person name="Pinto D."/>
            <person name="Vollmers J."/>
            <person name="Rivas-Marin E."/>
            <person name="Kohn T."/>
            <person name="Peeters S.H."/>
            <person name="Heuer A."/>
            <person name="Rast P."/>
            <person name="Oberbeckmann S."/>
            <person name="Bunk B."/>
            <person name="Jeske O."/>
            <person name="Meyerdierks A."/>
            <person name="Storesund J.E."/>
            <person name="Kallscheuer N."/>
            <person name="Luecker S."/>
            <person name="Lage O.M."/>
            <person name="Pohl T."/>
            <person name="Merkel B.J."/>
            <person name="Hornburger P."/>
            <person name="Mueller R.-W."/>
            <person name="Bruemmer F."/>
            <person name="Labrenz M."/>
            <person name="Spormann A.M."/>
            <person name="Op Den Camp H."/>
            <person name="Overmann J."/>
            <person name="Amann R."/>
            <person name="Jetten M.S.M."/>
            <person name="Mascher T."/>
            <person name="Medema M.H."/>
            <person name="Devos D.P."/>
            <person name="Kaster A.-K."/>
            <person name="Ovreas L."/>
            <person name="Rohde M."/>
            <person name="Galperin M.Y."/>
            <person name="Jogler C."/>
        </authorList>
    </citation>
    <scope>NUCLEOTIDE SEQUENCE [LARGE SCALE GENOMIC DNA]</scope>
    <source>
        <strain evidence="1 2">CA54</strain>
    </source>
</reference>
<gene>
    <name evidence="1" type="ORF">CA54_60370</name>
</gene>
<organism evidence="1 2">
    <name type="scientific">Symmachiella macrocystis</name>
    <dbReference type="NCBI Taxonomy" id="2527985"/>
    <lineage>
        <taxon>Bacteria</taxon>
        <taxon>Pseudomonadati</taxon>
        <taxon>Planctomycetota</taxon>
        <taxon>Planctomycetia</taxon>
        <taxon>Planctomycetales</taxon>
        <taxon>Planctomycetaceae</taxon>
        <taxon>Symmachiella</taxon>
    </lineage>
</organism>
<dbReference type="EMBL" id="SJPP01000005">
    <property type="protein sequence ID" value="TWU04155.1"/>
    <property type="molecule type" value="Genomic_DNA"/>
</dbReference>
<proteinExistence type="predicted"/>
<name>A0A5C6AVU8_9PLAN</name>
<dbReference type="AlphaFoldDB" id="A0A5C6AVU8"/>